<feature type="compositionally biased region" description="Low complexity" evidence="1">
    <location>
        <begin position="63"/>
        <end position="76"/>
    </location>
</feature>
<keyword evidence="2" id="KW-0732">Signal</keyword>
<organism evidence="3 4">
    <name type="scientific">Massilia suwonensis</name>
    <dbReference type="NCBI Taxonomy" id="648895"/>
    <lineage>
        <taxon>Bacteria</taxon>
        <taxon>Pseudomonadati</taxon>
        <taxon>Pseudomonadota</taxon>
        <taxon>Betaproteobacteria</taxon>
        <taxon>Burkholderiales</taxon>
        <taxon>Oxalobacteraceae</taxon>
        <taxon>Telluria group</taxon>
        <taxon>Massilia</taxon>
    </lineage>
</organism>
<evidence type="ECO:0000313" key="3">
    <source>
        <dbReference type="EMBL" id="MFC5478841.1"/>
    </source>
</evidence>
<gene>
    <name evidence="3" type="ORF">ACFPQ5_11600</name>
</gene>
<keyword evidence="4" id="KW-1185">Reference proteome</keyword>
<reference evidence="4" key="1">
    <citation type="journal article" date="2019" name="Int. J. Syst. Evol. Microbiol.">
        <title>The Global Catalogue of Microorganisms (GCM) 10K type strain sequencing project: providing services to taxonomists for standard genome sequencing and annotation.</title>
        <authorList>
            <consortium name="The Broad Institute Genomics Platform"/>
            <consortium name="The Broad Institute Genome Sequencing Center for Infectious Disease"/>
            <person name="Wu L."/>
            <person name="Ma J."/>
        </authorList>
    </citation>
    <scope>NUCLEOTIDE SEQUENCE [LARGE SCALE GENOMIC DNA]</scope>
    <source>
        <strain evidence="4">CCUG 43111</strain>
    </source>
</reference>
<proteinExistence type="predicted"/>
<protein>
    <submittedName>
        <fullName evidence="3">Uncharacterized protein</fullName>
    </submittedName>
</protein>
<evidence type="ECO:0000256" key="2">
    <source>
        <dbReference type="SAM" id="SignalP"/>
    </source>
</evidence>
<feature type="region of interest" description="Disordered" evidence="1">
    <location>
        <begin position="57"/>
        <end position="76"/>
    </location>
</feature>
<feature type="region of interest" description="Disordered" evidence="1">
    <location>
        <begin position="107"/>
        <end position="126"/>
    </location>
</feature>
<feature type="chain" id="PRO_5047225540" evidence="2">
    <location>
        <begin position="22"/>
        <end position="126"/>
    </location>
</feature>
<sequence>MRLASLTLALAGWLASAAALAADPSFCHSVCDSELRACKADAQQLAMEDREDLITTADKNPMARTAARTGAPTPVAAQAAERTALSNRRAGRMAACDTTFKRCERSCKAPEAKAPASPIFTPRKSG</sequence>
<dbReference type="Proteomes" id="UP001596101">
    <property type="component" value="Unassembled WGS sequence"/>
</dbReference>
<name>A0ABW0MMU0_9BURK</name>
<feature type="signal peptide" evidence="2">
    <location>
        <begin position="1"/>
        <end position="21"/>
    </location>
</feature>
<comment type="caution">
    <text evidence="3">The sequence shown here is derived from an EMBL/GenBank/DDBJ whole genome shotgun (WGS) entry which is preliminary data.</text>
</comment>
<evidence type="ECO:0000256" key="1">
    <source>
        <dbReference type="SAM" id="MobiDB-lite"/>
    </source>
</evidence>
<accession>A0ABW0MMU0</accession>
<dbReference type="RefSeq" id="WP_379755273.1">
    <property type="nucleotide sequence ID" value="NZ_JBHSMR010000013.1"/>
</dbReference>
<dbReference type="EMBL" id="JBHSMR010000013">
    <property type="protein sequence ID" value="MFC5478841.1"/>
    <property type="molecule type" value="Genomic_DNA"/>
</dbReference>
<evidence type="ECO:0000313" key="4">
    <source>
        <dbReference type="Proteomes" id="UP001596101"/>
    </source>
</evidence>